<evidence type="ECO:0000256" key="2">
    <source>
        <dbReference type="ARBA" id="ARBA00022553"/>
    </source>
</evidence>
<protein>
    <submittedName>
        <fullName evidence="6">Uncharacterized protein</fullName>
    </submittedName>
</protein>
<reference evidence="6 7" key="1">
    <citation type="journal article" date="2018" name="Nat. Ecol. Evol.">
        <title>Shark genomes provide insights into elasmobranch evolution and the origin of vertebrates.</title>
        <authorList>
            <person name="Hara Y"/>
            <person name="Yamaguchi K"/>
            <person name="Onimaru K"/>
            <person name="Kadota M"/>
            <person name="Koyanagi M"/>
            <person name="Keeley SD"/>
            <person name="Tatsumi K"/>
            <person name="Tanaka K"/>
            <person name="Motone F"/>
            <person name="Kageyama Y"/>
            <person name="Nozu R"/>
            <person name="Adachi N"/>
            <person name="Nishimura O"/>
            <person name="Nakagawa R"/>
            <person name="Tanegashima C"/>
            <person name="Kiyatake I"/>
            <person name="Matsumoto R"/>
            <person name="Murakumo K"/>
            <person name="Nishida K"/>
            <person name="Terakita A"/>
            <person name="Kuratani S"/>
            <person name="Sato K"/>
            <person name="Hyodo S Kuraku.S."/>
        </authorList>
    </citation>
    <scope>NUCLEOTIDE SEQUENCE [LARGE SCALE GENOMIC DNA]</scope>
</reference>
<evidence type="ECO:0000313" key="6">
    <source>
        <dbReference type="EMBL" id="GCC19181.1"/>
    </source>
</evidence>
<comment type="subcellular location">
    <subcellularLocation>
        <location evidence="1">Membrane</location>
        <topology evidence="1">Peripheral membrane protein</topology>
    </subcellularLocation>
</comment>
<feature type="region of interest" description="Disordered" evidence="5">
    <location>
        <begin position="71"/>
        <end position="103"/>
    </location>
</feature>
<accession>A0A401RLW9</accession>
<feature type="compositionally biased region" description="Polar residues" evidence="5">
    <location>
        <begin position="241"/>
        <end position="251"/>
    </location>
</feature>
<evidence type="ECO:0000256" key="1">
    <source>
        <dbReference type="ARBA" id="ARBA00004170"/>
    </source>
</evidence>
<proteinExistence type="predicted"/>
<dbReference type="GO" id="GO:0016020">
    <property type="term" value="C:membrane"/>
    <property type="evidence" value="ECO:0007669"/>
    <property type="project" value="UniProtKB-SubCell"/>
</dbReference>
<evidence type="ECO:0000256" key="4">
    <source>
        <dbReference type="SAM" id="Coils"/>
    </source>
</evidence>
<keyword evidence="2" id="KW-0597">Phosphoprotein</keyword>
<dbReference type="OrthoDB" id="10068192at2759"/>
<organism evidence="6 7">
    <name type="scientific">Chiloscyllium punctatum</name>
    <name type="common">Brownbanded bambooshark</name>
    <name type="synonym">Hemiscyllium punctatum</name>
    <dbReference type="NCBI Taxonomy" id="137246"/>
    <lineage>
        <taxon>Eukaryota</taxon>
        <taxon>Metazoa</taxon>
        <taxon>Chordata</taxon>
        <taxon>Craniata</taxon>
        <taxon>Vertebrata</taxon>
        <taxon>Chondrichthyes</taxon>
        <taxon>Elasmobranchii</taxon>
        <taxon>Galeomorphii</taxon>
        <taxon>Galeoidea</taxon>
        <taxon>Orectolobiformes</taxon>
        <taxon>Hemiscylliidae</taxon>
        <taxon>Chiloscyllium</taxon>
    </lineage>
</organism>
<dbReference type="GO" id="GO:0005802">
    <property type="term" value="C:trans-Golgi network"/>
    <property type="evidence" value="ECO:0007669"/>
    <property type="project" value="TreeGrafter"/>
</dbReference>
<name>A0A401RLW9_CHIPU</name>
<dbReference type="InterPro" id="IPR043441">
    <property type="entry name" value="Tjap1/BEGAIN"/>
</dbReference>
<keyword evidence="4" id="KW-0175">Coiled coil</keyword>
<sequence>MSNTAAPRKPYRKAPPQHRENRHEPPVFRDELADPAASAELSQVTGNSHLPLSQHRLLALTDTIGKSDVGGLQCVKSPEESNAPVSPLWSEDSSSERENVSSLSGLEIRNQSPLGFCRKSDESDPKSAVQGFTKFVSNREKTVMISLSEDEHLKRPLKTRSSGRSLVFKEPAQVLAPRGLAISPTRLPLKGILKQANTLGVQVETLRKARSAEMLAQSASEQSLFPSEQISKGSKDRRASVQGNLSPQAGLTQARHRVPHPGIIEEKLRFSKFLDEITFQVLSPHNLQSIATPQGKGQIISHCSNNSSQDWEAQAMHSKRKMRDKTGEELVKGLGARRRNSLNIEVECRKGWQDTGRPMSPSTIGKQFIARKDDIEKHASMQTEVPDVQREIKDSCQSTKQTLEVSDKEEHPKTRLARGNKDEFESRPHYLETGVAHKAIAAKYPADLNPSLHSDQDRHLAALQMVSSIVQNKQQNQDLREKLTVSTNRLEIMERDFESSRHYLEAELSHAREEMDKLKDKFRRLQNSYTASQRANQELEDKLHALVSNHVNAVHYL</sequence>
<dbReference type="STRING" id="137246.A0A401RLW9"/>
<dbReference type="PANTHER" id="PTHR28664">
    <property type="entry name" value="TIGHT JUNCTION-ASSOCIATED PROTEIN 1"/>
    <property type="match status" value="1"/>
</dbReference>
<comment type="caution">
    <text evidence="6">The sequence shown here is derived from an EMBL/GenBank/DDBJ whole genome shotgun (WGS) entry which is preliminary data.</text>
</comment>
<dbReference type="GO" id="GO:0007030">
    <property type="term" value="P:Golgi organization"/>
    <property type="evidence" value="ECO:0007669"/>
    <property type="project" value="TreeGrafter"/>
</dbReference>
<dbReference type="AlphaFoldDB" id="A0A401RLW9"/>
<feature type="coiled-coil region" evidence="4">
    <location>
        <begin position="476"/>
        <end position="549"/>
    </location>
</feature>
<evidence type="ECO:0000256" key="5">
    <source>
        <dbReference type="SAM" id="MobiDB-lite"/>
    </source>
</evidence>
<feature type="compositionally biased region" description="Polar residues" evidence="5">
    <location>
        <begin position="217"/>
        <end position="232"/>
    </location>
</feature>
<evidence type="ECO:0000313" key="7">
    <source>
        <dbReference type="Proteomes" id="UP000287033"/>
    </source>
</evidence>
<dbReference type="EMBL" id="BEZZ01003208">
    <property type="protein sequence ID" value="GCC19181.1"/>
    <property type="molecule type" value="Genomic_DNA"/>
</dbReference>
<feature type="compositionally biased region" description="Basic and acidic residues" evidence="5">
    <location>
        <begin position="405"/>
        <end position="419"/>
    </location>
</feature>
<gene>
    <name evidence="6" type="ORF">chiPu_0020993</name>
</gene>
<keyword evidence="7" id="KW-1185">Reference proteome</keyword>
<feature type="compositionally biased region" description="Basic and acidic residues" evidence="5">
    <location>
        <begin position="17"/>
        <end position="28"/>
    </location>
</feature>
<dbReference type="PANTHER" id="PTHR28664:SF3">
    <property type="entry name" value="TIGHT JUNCTION-ASSOCIATED PROTEIN 1"/>
    <property type="match status" value="1"/>
</dbReference>
<feature type="region of interest" description="Disordered" evidence="5">
    <location>
        <begin position="1"/>
        <end position="28"/>
    </location>
</feature>
<feature type="region of interest" description="Disordered" evidence="5">
    <location>
        <begin position="398"/>
        <end position="419"/>
    </location>
</feature>
<feature type="region of interest" description="Disordered" evidence="5">
    <location>
        <begin position="217"/>
        <end position="255"/>
    </location>
</feature>
<dbReference type="Proteomes" id="UP000287033">
    <property type="component" value="Unassembled WGS sequence"/>
</dbReference>
<evidence type="ECO:0000256" key="3">
    <source>
        <dbReference type="ARBA" id="ARBA00023136"/>
    </source>
</evidence>
<keyword evidence="3" id="KW-0472">Membrane</keyword>